<keyword evidence="2" id="KW-1185">Reference proteome</keyword>
<name>A0A0G3GX41_9CORY</name>
<evidence type="ECO:0000313" key="1">
    <source>
        <dbReference type="EMBL" id="AKK05709.1"/>
    </source>
</evidence>
<accession>A0A0G3GX41</accession>
<dbReference type="RefSeq" id="WP_047261872.1">
    <property type="nucleotide sequence ID" value="NZ_CP011542.1"/>
</dbReference>
<dbReference type="AlphaFoldDB" id="A0A0G3GX41"/>
<evidence type="ECO:0000313" key="2">
    <source>
        <dbReference type="Proteomes" id="UP000035199"/>
    </source>
</evidence>
<reference evidence="2" key="2">
    <citation type="submission" date="2015-05" db="EMBL/GenBank/DDBJ databases">
        <title>Complete genome sequence of Corynebacterium mustelae DSM 45274, isolated from various tissues of a male ferret with lethal sepsis.</title>
        <authorList>
            <person name="Ruckert C."/>
            <person name="Albersmeier A."/>
            <person name="Winkler A."/>
            <person name="Tauch A."/>
        </authorList>
    </citation>
    <scope>NUCLEOTIDE SEQUENCE [LARGE SCALE GENOMIC DNA]</scope>
    <source>
        <strain evidence="2">DSM 45274</strain>
    </source>
</reference>
<protein>
    <submittedName>
        <fullName evidence="1">Uncharacterized protein</fullName>
    </submittedName>
</protein>
<dbReference type="KEGG" id="cmv:CMUST_06875"/>
<dbReference type="PATRIC" id="fig|571915.4.peg.1463"/>
<gene>
    <name evidence="1" type="ORF">CMUST_06875</name>
</gene>
<sequence>MLDKIAEEAVTLGITPLPIWPTAVWLDHRDMIIEATEYADSEAIGLKTTFPTKLRTIEQPEQSPCRLTLGTSDNGARQLVIEFFADMVVGYQPGLLSFVHREFKILAIDLGIQLPAISTHHRNEAYDIARARHLTTLLAAHVVDSPLSFKIEPHHDWVRLTCRNYDDRMYERARVKVAKQKCAQLNQRTAPGRVFVEWDVAVTAYWDFYYTNATDTQLRTSLERGTSCISQLVEQASRFG</sequence>
<proteinExistence type="predicted"/>
<organism evidence="1 2">
    <name type="scientific">Corynebacterium mustelae</name>
    <dbReference type="NCBI Taxonomy" id="571915"/>
    <lineage>
        <taxon>Bacteria</taxon>
        <taxon>Bacillati</taxon>
        <taxon>Actinomycetota</taxon>
        <taxon>Actinomycetes</taxon>
        <taxon>Mycobacteriales</taxon>
        <taxon>Corynebacteriaceae</taxon>
        <taxon>Corynebacterium</taxon>
    </lineage>
</organism>
<dbReference type="Proteomes" id="UP000035199">
    <property type="component" value="Chromosome"/>
</dbReference>
<dbReference type="EMBL" id="CP011542">
    <property type="protein sequence ID" value="AKK05709.1"/>
    <property type="molecule type" value="Genomic_DNA"/>
</dbReference>
<reference evidence="1 2" key="1">
    <citation type="journal article" date="2015" name="Genome Announc.">
        <title>Complete Genome Sequence of the Type Strain Corynebacterium mustelae DSM 45274, Isolated from Various Tissues of a Male Ferret with Lethal Sepsis.</title>
        <authorList>
            <person name="Ruckert C."/>
            <person name="Eimer J."/>
            <person name="Winkler A."/>
            <person name="Tauch A."/>
        </authorList>
    </citation>
    <scope>NUCLEOTIDE SEQUENCE [LARGE SCALE GENOMIC DNA]</scope>
    <source>
        <strain evidence="1 2">DSM 45274</strain>
    </source>
</reference>